<accession>A0A1J1IA37</accession>
<name>A0A1J1IA37_9DIPT</name>
<gene>
    <name evidence="2" type="ORF">CLUMA_CG010517</name>
</gene>
<dbReference type="AlphaFoldDB" id="A0A1J1IA37"/>
<evidence type="ECO:0000256" key="1">
    <source>
        <dbReference type="SAM" id="SignalP"/>
    </source>
</evidence>
<feature type="signal peptide" evidence="1">
    <location>
        <begin position="1"/>
        <end position="23"/>
    </location>
</feature>
<keyword evidence="3" id="KW-1185">Reference proteome</keyword>
<protein>
    <submittedName>
        <fullName evidence="2">CLUMA_CG010517, isoform A</fullName>
    </submittedName>
</protein>
<keyword evidence="1" id="KW-0732">Signal</keyword>
<dbReference type="Proteomes" id="UP000183832">
    <property type="component" value="Unassembled WGS sequence"/>
</dbReference>
<sequence>MFGDKTIFCFILFSVINFSGVNSGGDGSSRQVTIQPSGPCDEIDFTKYEIWLLIIEQYSATIVQLAKSILDELREVPVAILDEGAIFRLVRLTEMVRQLLDAVRKFNVSQSELIDDLESLVPCDEEKRNALLDAAKSFNPTEEVLLAIQTMNNYLTGGETSPETPSAAPLMGALDIKKPFWNKQNVIEDELERIITQIDQMEETLTA</sequence>
<evidence type="ECO:0000313" key="3">
    <source>
        <dbReference type="Proteomes" id="UP000183832"/>
    </source>
</evidence>
<dbReference type="EMBL" id="CVRI01000047">
    <property type="protein sequence ID" value="CRK97120.1"/>
    <property type="molecule type" value="Genomic_DNA"/>
</dbReference>
<organism evidence="2 3">
    <name type="scientific">Clunio marinus</name>
    <dbReference type="NCBI Taxonomy" id="568069"/>
    <lineage>
        <taxon>Eukaryota</taxon>
        <taxon>Metazoa</taxon>
        <taxon>Ecdysozoa</taxon>
        <taxon>Arthropoda</taxon>
        <taxon>Hexapoda</taxon>
        <taxon>Insecta</taxon>
        <taxon>Pterygota</taxon>
        <taxon>Neoptera</taxon>
        <taxon>Endopterygota</taxon>
        <taxon>Diptera</taxon>
        <taxon>Nematocera</taxon>
        <taxon>Chironomoidea</taxon>
        <taxon>Chironomidae</taxon>
        <taxon>Clunio</taxon>
    </lineage>
</organism>
<proteinExistence type="predicted"/>
<feature type="chain" id="PRO_5013266835" evidence="1">
    <location>
        <begin position="24"/>
        <end position="207"/>
    </location>
</feature>
<reference evidence="2 3" key="1">
    <citation type="submission" date="2015-04" db="EMBL/GenBank/DDBJ databases">
        <authorList>
            <person name="Syromyatnikov M.Y."/>
            <person name="Popov V.N."/>
        </authorList>
    </citation>
    <scope>NUCLEOTIDE SEQUENCE [LARGE SCALE GENOMIC DNA]</scope>
</reference>
<evidence type="ECO:0000313" key="2">
    <source>
        <dbReference type="EMBL" id="CRK97120.1"/>
    </source>
</evidence>